<name>A0A401LB16_9FIRM</name>
<keyword evidence="12" id="KW-1185">Reference proteome</keyword>
<sequence length="362" mass="40449">MANNTVFFPGYSAGENAYKEIDKVCSPYGTKAVVISDEISINATKKYLDEATQDGIVKIDYILFPGEASFEAVEDLEQNEIVKNADMIFCLGGGKAIDTGKLLAHRMNKPYFTFPTIASTCACNSALGIYYYPNHEFRTFFRVDRPPVHIFISTKVIAEAPAAFLWAGIGDGMSKETEVRFSARGREHELTLEEQAGVALAACCTEPLLKYGVQAMEDCRNNRASKAIEEVALNIFINTGMVSNMVDSAKYNTSLAHAFFNASTTLPQIEARHKHGEVVSYGTLLLLTLDKQYDKLERFFDFYKGMELPTKLADLEIEVDELDPVLELAVQRYDLDVVPYEITPAMIKDAILELEEYNKKRA</sequence>
<feature type="binding site" evidence="9">
    <location>
        <begin position="116"/>
        <end position="119"/>
    </location>
    <ligand>
        <name>NAD(+)</name>
        <dbReference type="ChEBI" id="CHEBI:57540"/>
    </ligand>
</feature>
<comment type="catalytic activity">
    <reaction evidence="7">
        <text>glycerol + NAD(+) = dihydroxyacetone + NADH + H(+)</text>
        <dbReference type="Rhea" id="RHEA:13769"/>
        <dbReference type="ChEBI" id="CHEBI:15378"/>
        <dbReference type="ChEBI" id="CHEBI:16016"/>
        <dbReference type="ChEBI" id="CHEBI:17754"/>
        <dbReference type="ChEBI" id="CHEBI:57540"/>
        <dbReference type="ChEBI" id="CHEBI:57945"/>
        <dbReference type="EC" id="1.1.1.6"/>
    </reaction>
</comment>
<feature type="binding site" evidence="9">
    <location>
        <position position="127"/>
    </location>
    <ligand>
        <name>NAD(+)</name>
        <dbReference type="ChEBI" id="CHEBI:57540"/>
    </ligand>
</feature>
<gene>
    <name evidence="11" type="primary">gldA</name>
    <name evidence="11" type="ORF">KGMB03357_04320</name>
</gene>
<dbReference type="CDD" id="cd08171">
    <property type="entry name" value="GlyDH-like"/>
    <property type="match status" value="1"/>
</dbReference>
<reference evidence="11 12" key="1">
    <citation type="submission" date="2018-10" db="EMBL/GenBank/DDBJ databases">
        <title>Draft Genome Sequence of Anaerotignum sp. KCTC 15736.</title>
        <authorList>
            <person name="Choi S.H."/>
            <person name="Kim J.S."/>
            <person name="Kang S.W."/>
            <person name="Lee J.S."/>
            <person name="Park S.H."/>
        </authorList>
    </citation>
    <scope>NUCLEOTIDE SEQUENCE [LARGE SCALE GENOMIC DNA]</scope>
    <source>
        <strain evidence="11 12">KCTC 15736</strain>
    </source>
</reference>
<dbReference type="Gene3D" id="3.40.50.1970">
    <property type="match status" value="1"/>
</dbReference>
<evidence type="ECO:0000313" key="12">
    <source>
        <dbReference type="Proteomes" id="UP000287361"/>
    </source>
</evidence>
<feature type="binding site" evidence="8">
    <location>
        <position position="257"/>
    </location>
    <ligand>
        <name>glycerol</name>
        <dbReference type="ChEBI" id="CHEBI:17754"/>
    </ligand>
</feature>
<feature type="domain" description="Alcohol dehydrogenase iron-type/glycerol dehydrogenase GldA" evidence="10">
    <location>
        <begin position="12"/>
        <end position="135"/>
    </location>
</feature>
<evidence type="ECO:0000256" key="2">
    <source>
        <dbReference type="ARBA" id="ARBA00023002"/>
    </source>
</evidence>
<dbReference type="InterPro" id="IPR016205">
    <property type="entry name" value="Glycerol_DH"/>
</dbReference>
<evidence type="ECO:0000256" key="8">
    <source>
        <dbReference type="PIRSR" id="PIRSR000112-1"/>
    </source>
</evidence>
<dbReference type="GO" id="GO:0008888">
    <property type="term" value="F:glycerol dehydrogenase (NAD+) activity"/>
    <property type="evidence" value="ECO:0007669"/>
    <property type="project" value="UniProtKB-EC"/>
</dbReference>
<proteinExistence type="predicted"/>
<keyword evidence="3 9" id="KW-0520">NAD</keyword>
<dbReference type="PANTHER" id="PTHR43616:SF5">
    <property type="entry name" value="GLYCEROL DEHYDROGENASE 1"/>
    <property type="match status" value="1"/>
</dbReference>
<dbReference type="Pfam" id="PF00465">
    <property type="entry name" value="Fe-ADH"/>
    <property type="match status" value="1"/>
</dbReference>
<evidence type="ECO:0000256" key="6">
    <source>
        <dbReference type="ARBA" id="ARBA00040132"/>
    </source>
</evidence>
<dbReference type="Proteomes" id="UP000287361">
    <property type="component" value="Unassembled WGS sequence"/>
</dbReference>
<dbReference type="EC" id="1.1.1.6" evidence="5"/>
<dbReference type="PIRSF" id="PIRSF000112">
    <property type="entry name" value="Glycerol_dehydrogenase"/>
    <property type="match status" value="1"/>
</dbReference>
<organism evidence="11 12">
    <name type="scientific">Anaerotignum faecicola</name>
    <dbReference type="NCBI Taxonomy" id="2358141"/>
    <lineage>
        <taxon>Bacteria</taxon>
        <taxon>Bacillati</taxon>
        <taxon>Bacillota</taxon>
        <taxon>Clostridia</taxon>
        <taxon>Lachnospirales</taxon>
        <taxon>Anaerotignaceae</taxon>
        <taxon>Anaerotignum</taxon>
    </lineage>
</organism>
<evidence type="ECO:0000256" key="3">
    <source>
        <dbReference type="ARBA" id="ARBA00023027"/>
    </source>
</evidence>
<evidence type="ECO:0000259" key="10">
    <source>
        <dbReference type="Pfam" id="PF00465"/>
    </source>
</evidence>
<evidence type="ECO:0000256" key="1">
    <source>
        <dbReference type="ARBA" id="ARBA00022723"/>
    </source>
</evidence>
<dbReference type="GO" id="GO:0046872">
    <property type="term" value="F:metal ion binding"/>
    <property type="evidence" value="ECO:0007669"/>
    <property type="project" value="UniProtKB-KW"/>
</dbReference>
<evidence type="ECO:0000256" key="7">
    <source>
        <dbReference type="ARBA" id="ARBA00049006"/>
    </source>
</evidence>
<comment type="cofactor">
    <cofactor evidence="8">
        <name>Zn(2+)</name>
        <dbReference type="ChEBI" id="CHEBI:29105"/>
    </cofactor>
    <text evidence="8">Binds 1 zinc ion per subunit.</text>
</comment>
<feature type="binding site" evidence="9">
    <location>
        <position position="125"/>
    </location>
    <ligand>
        <name>NAD(+)</name>
        <dbReference type="ChEBI" id="CHEBI:57540"/>
    </ligand>
</feature>
<evidence type="ECO:0000256" key="4">
    <source>
        <dbReference type="ARBA" id="ARBA00037918"/>
    </source>
</evidence>
<dbReference type="EMBL" id="BHVZ01000001">
    <property type="protein sequence ID" value="GCB28771.1"/>
    <property type="molecule type" value="Genomic_DNA"/>
</dbReference>
<dbReference type="PANTHER" id="PTHR43616">
    <property type="entry name" value="GLYCEROL DEHYDROGENASE"/>
    <property type="match status" value="1"/>
</dbReference>
<dbReference type="SUPFAM" id="SSF56796">
    <property type="entry name" value="Dehydroquinate synthase-like"/>
    <property type="match status" value="1"/>
</dbReference>
<comment type="pathway">
    <text evidence="4">Polyol metabolism; glycerol fermentation; glycerone phosphate from glycerol (oxidative route): step 1/2.</text>
</comment>
<feature type="binding site" evidence="8">
    <location>
        <position position="275"/>
    </location>
    <ligand>
        <name>glycerol</name>
        <dbReference type="ChEBI" id="CHEBI:17754"/>
    </ligand>
</feature>
<comment type="caution">
    <text evidence="11">The sequence shown here is derived from an EMBL/GenBank/DDBJ whole genome shotgun (WGS) entry which is preliminary data.</text>
</comment>
<feature type="binding site" evidence="9">
    <location>
        <position position="37"/>
    </location>
    <ligand>
        <name>NAD(+)</name>
        <dbReference type="ChEBI" id="CHEBI:57540"/>
    </ligand>
</feature>
<dbReference type="Gene3D" id="1.20.1090.10">
    <property type="entry name" value="Dehydroquinate synthase-like - alpha domain"/>
    <property type="match status" value="1"/>
</dbReference>
<dbReference type="InterPro" id="IPR001670">
    <property type="entry name" value="ADH_Fe/GldA"/>
</dbReference>
<accession>A0A401LB16</accession>
<keyword evidence="2" id="KW-0560">Oxidoreductase</keyword>
<evidence type="ECO:0000256" key="9">
    <source>
        <dbReference type="PIRSR" id="PIRSR000112-3"/>
    </source>
</evidence>
<dbReference type="OrthoDB" id="5198708at2"/>
<keyword evidence="8" id="KW-0862">Zinc</keyword>
<feature type="binding site" evidence="9">
    <location>
        <position position="131"/>
    </location>
    <ligand>
        <name>NAD(+)</name>
        <dbReference type="ChEBI" id="CHEBI:57540"/>
    </ligand>
</feature>
<evidence type="ECO:0000313" key="11">
    <source>
        <dbReference type="EMBL" id="GCB28771.1"/>
    </source>
</evidence>
<feature type="binding site" evidence="8">
    <location>
        <position position="171"/>
    </location>
    <ligand>
        <name>glycerol</name>
        <dbReference type="ChEBI" id="CHEBI:17754"/>
    </ligand>
</feature>
<protein>
    <recommendedName>
        <fullName evidence="6">Glycerol dehydrogenase</fullName>
        <ecNumber evidence="5">1.1.1.6</ecNumber>
    </recommendedName>
</protein>
<keyword evidence="1 8" id="KW-0479">Metal-binding</keyword>
<dbReference type="AlphaFoldDB" id="A0A401LB16"/>
<evidence type="ECO:0000256" key="5">
    <source>
        <dbReference type="ARBA" id="ARBA00039147"/>
    </source>
</evidence>
<feature type="binding site" evidence="9">
    <location>
        <begin position="94"/>
        <end position="98"/>
    </location>
    <ligand>
        <name>NAD(+)</name>
        <dbReference type="ChEBI" id="CHEBI:57540"/>
    </ligand>
</feature>